<evidence type="ECO:0000256" key="8">
    <source>
        <dbReference type="ARBA" id="ARBA00023315"/>
    </source>
</evidence>
<dbReference type="EC" id="2.3.1.51" evidence="5 9"/>
<dbReference type="GO" id="GO:0006654">
    <property type="term" value="P:phosphatidic acid biosynthetic process"/>
    <property type="evidence" value="ECO:0007669"/>
    <property type="project" value="TreeGrafter"/>
</dbReference>
<feature type="domain" description="Phospholipid/glycerol acyltransferase" evidence="11">
    <location>
        <begin position="67"/>
        <end position="182"/>
    </location>
</feature>
<comment type="pathway">
    <text evidence="2">Phospholipid metabolism; CDP-diacylglycerol biosynthesis; CDP-diacylglycerol from sn-glycerol 3-phosphate: step 2/3.</text>
</comment>
<keyword evidence="9" id="KW-0443">Lipid metabolism</keyword>
<name>A0A832GMD6_9BACT</name>
<evidence type="ECO:0000256" key="2">
    <source>
        <dbReference type="ARBA" id="ARBA00004728"/>
    </source>
</evidence>
<dbReference type="SUPFAM" id="SSF69593">
    <property type="entry name" value="Glycerol-3-phosphate (1)-acyltransferase"/>
    <property type="match status" value="1"/>
</dbReference>
<keyword evidence="7 9" id="KW-0808">Transferase</keyword>
<evidence type="ECO:0000256" key="10">
    <source>
        <dbReference type="SAM" id="Phobius"/>
    </source>
</evidence>
<dbReference type="EMBL" id="DSZU01000115">
    <property type="protein sequence ID" value="HGV55693.1"/>
    <property type="molecule type" value="Genomic_DNA"/>
</dbReference>
<dbReference type="AlphaFoldDB" id="A0A832GMD6"/>
<dbReference type="SMART" id="SM00563">
    <property type="entry name" value="PlsC"/>
    <property type="match status" value="1"/>
</dbReference>
<evidence type="ECO:0000256" key="5">
    <source>
        <dbReference type="ARBA" id="ARBA00013211"/>
    </source>
</evidence>
<keyword evidence="10" id="KW-1133">Transmembrane helix</keyword>
<protein>
    <recommendedName>
        <fullName evidence="6 9">1-acyl-sn-glycerol-3-phosphate acyltransferase</fullName>
        <ecNumber evidence="5 9">2.3.1.51</ecNumber>
    </recommendedName>
</protein>
<feature type="transmembrane region" description="Helical" evidence="10">
    <location>
        <begin position="12"/>
        <end position="31"/>
    </location>
</feature>
<evidence type="ECO:0000259" key="11">
    <source>
        <dbReference type="SMART" id="SM00563"/>
    </source>
</evidence>
<gene>
    <name evidence="12" type="ORF">ENT73_06410</name>
</gene>
<dbReference type="CDD" id="cd07989">
    <property type="entry name" value="LPLAT_AGPAT-like"/>
    <property type="match status" value="1"/>
</dbReference>
<dbReference type="InterPro" id="IPR002123">
    <property type="entry name" value="Plipid/glycerol_acylTrfase"/>
</dbReference>
<dbReference type="PANTHER" id="PTHR10434">
    <property type="entry name" value="1-ACYL-SN-GLYCEROL-3-PHOSPHATE ACYLTRANSFERASE"/>
    <property type="match status" value="1"/>
</dbReference>
<dbReference type="InterPro" id="IPR004552">
    <property type="entry name" value="AGP_acyltrans"/>
</dbReference>
<keyword evidence="9" id="KW-0594">Phospholipid biosynthesis</keyword>
<organism evidence="12">
    <name type="scientific">Caldimicrobium thiodismutans</name>
    <dbReference type="NCBI Taxonomy" id="1653476"/>
    <lineage>
        <taxon>Bacteria</taxon>
        <taxon>Pseudomonadati</taxon>
        <taxon>Thermodesulfobacteriota</taxon>
        <taxon>Thermodesulfobacteria</taxon>
        <taxon>Thermodesulfobacteriales</taxon>
        <taxon>Thermodesulfobacteriaceae</taxon>
        <taxon>Caldimicrobium</taxon>
    </lineage>
</organism>
<comment type="similarity">
    <text evidence="4 9">Belongs to the 1-acyl-sn-glycerol-3-phosphate acyltransferase family.</text>
</comment>
<evidence type="ECO:0000256" key="1">
    <source>
        <dbReference type="ARBA" id="ARBA00001141"/>
    </source>
</evidence>
<dbReference type="GO" id="GO:0003841">
    <property type="term" value="F:1-acylglycerol-3-phosphate O-acyltransferase activity"/>
    <property type="evidence" value="ECO:0007669"/>
    <property type="project" value="UniProtKB-UniRule"/>
</dbReference>
<keyword evidence="9" id="KW-1208">Phospholipid metabolism</keyword>
<comment type="pathway">
    <text evidence="3">Lipid metabolism.</text>
</comment>
<evidence type="ECO:0000256" key="3">
    <source>
        <dbReference type="ARBA" id="ARBA00005189"/>
    </source>
</evidence>
<evidence type="ECO:0000256" key="9">
    <source>
        <dbReference type="RuleBase" id="RU361267"/>
    </source>
</evidence>
<dbReference type="Pfam" id="PF01553">
    <property type="entry name" value="Acyltransferase"/>
    <property type="match status" value="1"/>
</dbReference>
<evidence type="ECO:0000256" key="4">
    <source>
        <dbReference type="ARBA" id="ARBA00008655"/>
    </source>
</evidence>
<evidence type="ECO:0000256" key="6">
    <source>
        <dbReference type="ARBA" id="ARBA00016139"/>
    </source>
</evidence>
<comment type="domain">
    <text evidence="9">The HXXXXD motif is essential for acyltransferase activity and may constitute the binding site for the phosphate moiety of the glycerol-3-phosphate.</text>
</comment>
<reference evidence="12" key="1">
    <citation type="journal article" date="2020" name="mSystems">
        <title>Genome- and Community-Level Interaction Insights into Carbon Utilization and Element Cycling Functions of Hydrothermarchaeota in Hydrothermal Sediment.</title>
        <authorList>
            <person name="Zhou Z."/>
            <person name="Liu Y."/>
            <person name="Xu W."/>
            <person name="Pan J."/>
            <person name="Luo Z.H."/>
            <person name="Li M."/>
        </authorList>
    </citation>
    <scope>NUCLEOTIDE SEQUENCE [LARGE SCALE GENOMIC DNA]</scope>
    <source>
        <strain evidence="12">SpSt-605</strain>
    </source>
</reference>
<evidence type="ECO:0000313" key="12">
    <source>
        <dbReference type="EMBL" id="HGV55693.1"/>
    </source>
</evidence>
<keyword evidence="10" id="KW-0812">Transmembrane</keyword>
<sequence length="239" mass="27173">MGAKVVEVLRNLLVWLYVVVTVPLFGTLAILTKRHFWARLWCEWLLKILGIRMEVYVDSWPPKDRNYVFISNHQSQLDIPVLEVLLKDYNVRFLAKKSLFSIPFFGWGIRALGYVPVDREDPKEGLKSLLACVERVKEGVSLIVFPEGTRSATGELLPFKVGGFLIPLKAGVPICPLAIWGTVEILPKGRLWFNLKRRVIKVALGSVIEVEGLTLKDKTKLVDMARDFIEKALIKMKSN</sequence>
<comment type="catalytic activity">
    <reaction evidence="1 9">
        <text>a 1-acyl-sn-glycero-3-phosphate + an acyl-CoA = a 1,2-diacyl-sn-glycero-3-phosphate + CoA</text>
        <dbReference type="Rhea" id="RHEA:19709"/>
        <dbReference type="ChEBI" id="CHEBI:57287"/>
        <dbReference type="ChEBI" id="CHEBI:57970"/>
        <dbReference type="ChEBI" id="CHEBI:58342"/>
        <dbReference type="ChEBI" id="CHEBI:58608"/>
        <dbReference type="EC" id="2.3.1.51"/>
    </reaction>
</comment>
<keyword evidence="9" id="KW-0444">Lipid biosynthesis</keyword>
<dbReference type="GO" id="GO:0016020">
    <property type="term" value="C:membrane"/>
    <property type="evidence" value="ECO:0007669"/>
    <property type="project" value="InterPro"/>
</dbReference>
<proteinExistence type="inferred from homology"/>
<comment type="caution">
    <text evidence="12">The sequence shown here is derived from an EMBL/GenBank/DDBJ whole genome shotgun (WGS) entry which is preliminary data.</text>
</comment>
<evidence type="ECO:0000256" key="7">
    <source>
        <dbReference type="ARBA" id="ARBA00022679"/>
    </source>
</evidence>
<accession>A0A832GMD6</accession>
<keyword evidence="10" id="KW-0472">Membrane</keyword>
<keyword evidence="8 9" id="KW-0012">Acyltransferase</keyword>
<dbReference type="PANTHER" id="PTHR10434:SF11">
    <property type="entry name" value="1-ACYL-SN-GLYCEROL-3-PHOSPHATE ACYLTRANSFERASE"/>
    <property type="match status" value="1"/>
</dbReference>
<dbReference type="NCBIfam" id="TIGR00530">
    <property type="entry name" value="AGP_acyltrn"/>
    <property type="match status" value="1"/>
</dbReference>